<evidence type="ECO:0000256" key="1">
    <source>
        <dbReference type="SAM" id="SignalP"/>
    </source>
</evidence>
<accession>A0ABD0LKU2</accession>
<sequence>MHVLIFLERCVVCFFYLCAPLQYAAFASSLCSGSSRHLYVKFSVFALTGHVPPRSQPPSPPAAPPLADRDLELSVNKLSANRRADKFHTWLPETLRPLHS</sequence>
<proteinExistence type="predicted"/>
<feature type="chain" id="PRO_5044811576" description="Secreted protein" evidence="1">
    <location>
        <begin position="30"/>
        <end position="100"/>
    </location>
</feature>
<feature type="signal peptide" evidence="1">
    <location>
        <begin position="1"/>
        <end position="29"/>
    </location>
</feature>
<keyword evidence="1" id="KW-0732">Signal</keyword>
<organism evidence="2 3">
    <name type="scientific">Batillaria attramentaria</name>
    <dbReference type="NCBI Taxonomy" id="370345"/>
    <lineage>
        <taxon>Eukaryota</taxon>
        <taxon>Metazoa</taxon>
        <taxon>Spiralia</taxon>
        <taxon>Lophotrochozoa</taxon>
        <taxon>Mollusca</taxon>
        <taxon>Gastropoda</taxon>
        <taxon>Caenogastropoda</taxon>
        <taxon>Sorbeoconcha</taxon>
        <taxon>Cerithioidea</taxon>
        <taxon>Batillariidae</taxon>
        <taxon>Batillaria</taxon>
    </lineage>
</organism>
<dbReference type="Proteomes" id="UP001519460">
    <property type="component" value="Unassembled WGS sequence"/>
</dbReference>
<dbReference type="EMBL" id="JACVVK020000043">
    <property type="protein sequence ID" value="KAK7499569.1"/>
    <property type="molecule type" value="Genomic_DNA"/>
</dbReference>
<gene>
    <name evidence="2" type="ORF">BaRGS_00009221</name>
</gene>
<dbReference type="AlphaFoldDB" id="A0ABD0LKU2"/>
<name>A0ABD0LKU2_9CAEN</name>
<evidence type="ECO:0000313" key="2">
    <source>
        <dbReference type="EMBL" id="KAK7499569.1"/>
    </source>
</evidence>
<reference evidence="2 3" key="1">
    <citation type="journal article" date="2023" name="Sci. Data">
        <title>Genome assembly of the Korean intertidal mud-creeper Batillaria attramentaria.</title>
        <authorList>
            <person name="Patra A.K."/>
            <person name="Ho P.T."/>
            <person name="Jun S."/>
            <person name="Lee S.J."/>
            <person name="Kim Y."/>
            <person name="Won Y.J."/>
        </authorList>
    </citation>
    <scope>NUCLEOTIDE SEQUENCE [LARGE SCALE GENOMIC DNA]</scope>
    <source>
        <strain evidence="2">Wonlab-2016</strain>
    </source>
</reference>
<evidence type="ECO:0008006" key="4">
    <source>
        <dbReference type="Google" id="ProtNLM"/>
    </source>
</evidence>
<protein>
    <recommendedName>
        <fullName evidence="4">Secreted protein</fullName>
    </recommendedName>
</protein>
<evidence type="ECO:0000313" key="3">
    <source>
        <dbReference type="Proteomes" id="UP001519460"/>
    </source>
</evidence>
<comment type="caution">
    <text evidence="2">The sequence shown here is derived from an EMBL/GenBank/DDBJ whole genome shotgun (WGS) entry which is preliminary data.</text>
</comment>
<keyword evidence="3" id="KW-1185">Reference proteome</keyword>